<sequence>MGLKNGVAAGGSAPHTPAIVQGTLSVKPYPIAAALLLATTTHIPGHAQAPATYHPAPPAIARILAQAPTPGVTVSPDHRVIAIWGRENLPTIANLSRPILRLGGYRIDPATNGQAEVRVQWLNALTLQDLASGKQVKVALPAGARFSNASWSPDGQRLAMVVQGPAGLALWTVTRDGTATQLVDHVNAAFSGAPYAWLPDSSAVIVRTVDPARGPAPVAGDAPGGPIVQESTGRTAAARTYEDLIRDAADERLFDYYFTGLLTRVPVNGGAAATIGKAGLWTDFAASPDGRYLMTERLKRPYSYLLPARFFPTEIAVSTIDGQPVRTIVDRPLADDLAVDFDAVVTGPREVEWRADAPATLVWAEALDGGNPRAKVALHDRVLMQAAPFAAAPVTLAETQARYRGTSWGNDGFAIVADAEWRTRTEHRYAVSPGRPGTARLMLTRNYQDQYGDPGQPITENNAAGKPVMRFTRDGRAVFVTGEGATKDGAFPFLATLPVAGGAQERLWTAKAPYYEDVVALLDDDGKRLLTRRESAKDAPNYYVRAAKGGSAKPITRFPDPAPAMAGVTQRTITYKRADGLPLSGTLYLPAGYEAKRDGPLPTLLWAYPSEFTSAATAGQTVDQGNRFTRPRGISHLFLLTQGYAVLDDPAMPIVGENGAEPNDTYVEQLTADAKAAVDAVVALGVGDRNRMAVGGHSYGAFMTANLLAHTDLFRAGIARSGAYNRTLTPFGFQAEQRTYWQAAPTYNAMSPFSYADRIKEPILLIHGQADDNSGTFPIQSERMYAALKGNGATVRYVVLPGEPHGYRAAESTGETLWQMTDWLDRYVKPVKVAAAPAG</sequence>
<dbReference type="SUPFAM" id="SSF82171">
    <property type="entry name" value="DPP6 N-terminal domain-like"/>
    <property type="match status" value="1"/>
</dbReference>
<dbReference type="SUPFAM" id="SSF53474">
    <property type="entry name" value="alpha/beta-Hydrolases"/>
    <property type="match status" value="1"/>
</dbReference>
<keyword evidence="1" id="KW-0378">Hydrolase</keyword>
<dbReference type="InterPro" id="IPR001375">
    <property type="entry name" value="Peptidase_S9_cat"/>
</dbReference>
<dbReference type="PANTHER" id="PTHR42776:SF28">
    <property type="entry name" value="GLUTAMYL ENDOPEPTIDASE, CHLOROPLASTIC-RELATED"/>
    <property type="match status" value="1"/>
</dbReference>
<name>A0ABP7D8H3_9SPHN</name>
<dbReference type="Gene3D" id="3.40.50.1820">
    <property type="entry name" value="alpha/beta hydrolase"/>
    <property type="match status" value="1"/>
</dbReference>
<organism evidence="3 4">
    <name type="scientific">Sphingomonas cynarae</name>
    <dbReference type="NCBI Taxonomy" id="930197"/>
    <lineage>
        <taxon>Bacteria</taxon>
        <taxon>Pseudomonadati</taxon>
        <taxon>Pseudomonadota</taxon>
        <taxon>Alphaproteobacteria</taxon>
        <taxon>Sphingomonadales</taxon>
        <taxon>Sphingomonadaceae</taxon>
        <taxon>Sphingomonas</taxon>
    </lineage>
</organism>
<dbReference type="Proteomes" id="UP001500523">
    <property type="component" value="Unassembled WGS sequence"/>
</dbReference>
<evidence type="ECO:0000313" key="3">
    <source>
        <dbReference type="EMBL" id="GAA3699785.1"/>
    </source>
</evidence>
<keyword evidence="4" id="KW-1185">Reference proteome</keyword>
<dbReference type="Gene3D" id="2.120.10.30">
    <property type="entry name" value="TolB, C-terminal domain"/>
    <property type="match status" value="1"/>
</dbReference>
<dbReference type="Pfam" id="PF00326">
    <property type="entry name" value="Peptidase_S9"/>
    <property type="match status" value="1"/>
</dbReference>
<proteinExistence type="predicted"/>
<accession>A0ABP7D8H3</accession>
<dbReference type="EMBL" id="BAABBF010000002">
    <property type="protein sequence ID" value="GAA3699785.1"/>
    <property type="molecule type" value="Genomic_DNA"/>
</dbReference>
<protein>
    <submittedName>
        <fullName evidence="3">S9 family peptidase</fullName>
    </submittedName>
</protein>
<dbReference type="InterPro" id="IPR029058">
    <property type="entry name" value="AB_hydrolase_fold"/>
</dbReference>
<evidence type="ECO:0000313" key="4">
    <source>
        <dbReference type="Proteomes" id="UP001500523"/>
    </source>
</evidence>
<evidence type="ECO:0000259" key="2">
    <source>
        <dbReference type="Pfam" id="PF00326"/>
    </source>
</evidence>
<reference evidence="4" key="1">
    <citation type="journal article" date="2019" name="Int. J. Syst. Evol. Microbiol.">
        <title>The Global Catalogue of Microorganisms (GCM) 10K type strain sequencing project: providing services to taxonomists for standard genome sequencing and annotation.</title>
        <authorList>
            <consortium name="The Broad Institute Genomics Platform"/>
            <consortium name="The Broad Institute Genome Sequencing Center for Infectious Disease"/>
            <person name="Wu L."/>
            <person name="Ma J."/>
        </authorList>
    </citation>
    <scope>NUCLEOTIDE SEQUENCE [LARGE SCALE GENOMIC DNA]</scope>
    <source>
        <strain evidence="4">JCM 17498</strain>
    </source>
</reference>
<comment type="caution">
    <text evidence="3">The sequence shown here is derived from an EMBL/GenBank/DDBJ whole genome shotgun (WGS) entry which is preliminary data.</text>
</comment>
<dbReference type="PANTHER" id="PTHR42776">
    <property type="entry name" value="SERINE PEPTIDASE S9 FAMILY MEMBER"/>
    <property type="match status" value="1"/>
</dbReference>
<gene>
    <name evidence="3" type="ORF">GCM10022268_07390</name>
</gene>
<evidence type="ECO:0000256" key="1">
    <source>
        <dbReference type="ARBA" id="ARBA00022801"/>
    </source>
</evidence>
<dbReference type="InterPro" id="IPR011042">
    <property type="entry name" value="6-blade_b-propeller_TolB-like"/>
</dbReference>
<feature type="domain" description="Peptidase S9 prolyl oligopeptidase catalytic" evidence="2">
    <location>
        <begin position="671"/>
        <end position="829"/>
    </location>
</feature>